<feature type="non-terminal residue" evidence="2">
    <location>
        <position position="1"/>
    </location>
</feature>
<organism evidence="2">
    <name type="scientific">uncultured Rubellimicrobium sp</name>
    <dbReference type="NCBI Taxonomy" id="543078"/>
    <lineage>
        <taxon>Bacteria</taxon>
        <taxon>Pseudomonadati</taxon>
        <taxon>Pseudomonadota</taxon>
        <taxon>Alphaproteobacteria</taxon>
        <taxon>Rhodobacterales</taxon>
        <taxon>Roseobacteraceae</taxon>
        <taxon>Rubellimicrobium</taxon>
        <taxon>environmental samples</taxon>
    </lineage>
</organism>
<feature type="compositionally biased region" description="Low complexity" evidence="1">
    <location>
        <begin position="127"/>
        <end position="137"/>
    </location>
</feature>
<feature type="compositionally biased region" description="Basic and acidic residues" evidence="1">
    <location>
        <begin position="112"/>
        <end position="122"/>
    </location>
</feature>
<feature type="non-terminal residue" evidence="2">
    <location>
        <position position="217"/>
    </location>
</feature>
<dbReference type="EMBL" id="CADCUU010000318">
    <property type="protein sequence ID" value="CAA9420792.1"/>
    <property type="molecule type" value="Genomic_DNA"/>
</dbReference>
<sequence length="217" mass="21428">APHAAAPQRLQELRRPDGTGHRAGADGRRGPERLRQVEPPRGAALGHGRDAAHPNARSGHGGRDLCRHHAARPPGPCGGGAAFRARGRGDGARAAHHARRGLGLPAGWARGEGARHPGDVRGRRLRGAVPGAGAAGADQRVDRTEAPGAAARHRGGGGDRGPSGAAVGGVAEADGGGSQPCPGGRGDGRPRRAAERAGAAGPECGPLPRGGGGDPGG</sequence>
<name>A0A6J4PST6_9RHOB</name>
<proteinExistence type="predicted"/>
<feature type="compositionally biased region" description="Gly residues" evidence="1">
    <location>
        <begin position="208"/>
        <end position="217"/>
    </location>
</feature>
<reference evidence="2" key="1">
    <citation type="submission" date="2020-02" db="EMBL/GenBank/DDBJ databases">
        <authorList>
            <person name="Meier V. D."/>
        </authorList>
    </citation>
    <scope>NUCLEOTIDE SEQUENCE</scope>
    <source>
        <strain evidence="2">AVDCRST_MAG15</strain>
    </source>
</reference>
<protein>
    <submittedName>
        <fullName evidence="2">Chromosome partition protein smc</fullName>
    </submittedName>
</protein>
<feature type="compositionally biased region" description="Low complexity" evidence="1">
    <location>
        <begin position="162"/>
        <end position="173"/>
    </location>
</feature>
<evidence type="ECO:0000256" key="1">
    <source>
        <dbReference type="SAM" id="MobiDB-lite"/>
    </source>
</evidence>
<feature type="compositionally biased region" description="Low complexity" evidence="1">
    <location>
        <begin position="196"/>
        <end position="207"/>
    </location>
</feature>
<accession>A0A6J4PST6</accession>
<feature type="compositionally biased region" description="Basic and acidic residues" evidence="1">
    <location>
        <begin position="186"/>
        <end position="195"/>
    </location>
</feature>
<dbReference type="AlphaFoldDB" id="A0A6J4PST6"/>
<feature type="compositionally biased region" description="Basic and acidic residues" evidence="1">
    <location>
        <begin position="11"/>
        <end position="38"/>
    </location>
</feature>
<feature type="region of interest" description="Disordered" evidence="1">
    <location>
        <begin position="1"/>
        <end position="217"/>
    </location>
</feature>
<gene>
    <name evidence="2" type="ORF">AVDCRST_MAG15-2176</name>
</gene>
<evidence type="ECO:0000313" key="2">
    <source>
        <dbReference type="EMBL" id="CAA9420792.1"/>
    </source>
</evidence>